<organism evidence="2 3">
    <name type="scientific">Aeromicrobium piscarium</name>
    <dbReference type="NCBI Taxonomy" id="2590901"/>
    <lineage>
        <taxon>Bacteria</taxon>
        <taxon>Bacillati</taxon>
        <taxon>Actinomycetota</taxon>
        <taxon>Actinomycetes</taxon>
        <taxon>Propionibacteriales</taxon>
        <taxon>Nocardioidaceae</taxon>
        <taxon>Aeromicrobium</taxon>
    </lineage>
</organism>
<comment type="similarity">
    <text evidence="1">Belongs to the enoyl-CoA hydratase/isomerase family.</text>
</comment>
<dbReference type="Proteomes" id="UP000316988">
    <property type="component" value="Unassembled WGS sequence"/>
</dbReference>
<dbReference type="InterPro" id="IPR014748">
    <property type="entry name" value="Enoyl-CoA_hydra_C"/>
</dbReference>
<dbReference type="InterPro" id="IPR001753">
    <property type="entry name" value="Enoyl-CoA_hydra/iso"/>
</dbReference>
<evidence type="ECO:0000256" key="1">
    <source>
        <dbReference type="ARBA" id="ARBA00005254"/>
    </source>
</evidence>
<dbReference type="CDD" id="cd06558">
    <property type="entry name" value="crotonase-like"/>
    <property type="match status" value="1"/>
</dbReference>
<dbReference type="PANTHER" id="PTHR43459">
    <property type="entry name" value="ENOYL-COA HYDRATASE"/>
    <property type="match status" value="1"/>
</dbReference>
<evidence type="ECO:0008006" key="4">
    <source>
        <dbReference type="Google" id="ProtNLM"/>
    </source>
</evidence>
<dbReference type="AlphaFoldDB" id="A0A554SQ33"/>
<name>A0A554SQ33_9ACTN</name>
<dbReference type="Pfam" id="PF00378">
    <property type="entry name" value="ECH_1"/>
    <property type="match status" value="1"/>
</dbReference>
<dbReference type="GO" id="GO:0003824">
    <property type="term" value="F:catalytic activity"/>
    <property type="evidence" value="ECO:0007669"/>
    <property type="project" value="UniProtKB-ARBA"/>
</dbReference>
<dbReference type="EMBL" id="VLNT01000001">
    <property type="protein sequence ID" value="TSD68477.1"/>
    <property type="molecule type" value="Genomic_DNA"/>
</dbReference>
<proteinExistence type="inferred from homology"/>
<reference evidence="2 3" key="1">
    <citation type="submission" date="2019-07" db="EMBL/GenBank/DDBJ databases">
        <authorList>
            <person name="Zhao L.H."/>
        </authorList>
    </citation>
    <scope>NUCLEOTIDE SEQUENCE [LARGE SCALE GENOMIC DNA]</scope>
    <source>
        <strain evidence="2 3">Co35</strain>
    </source>
</reference>
<dbReference type="Gene3D" id="3.90.226.10">
    <property type="entry name" value="2-enoyl-CoA Hydratase, Chain A, domain 1"/>
    <property type="match status" value="1"/>
</dbReference>
<sequence length="274" mass="28944">MEQEPHVLSEIADGVGTITLNRADRRNALSVEMIEGLASTLDAMSTSSDVGAVVIRGAGRAFCSGGDVRDFDERGGEGNGAEQVDLDAIRAQQEHQRRTVGALHRFPKPVLASIGGAAAGAGLGLALAADLRIGTPRSVFATAFAGVGLAGDFGAAWLLHHLVGPAKARELMFLSPRVRGEEAVGLGLLNWLVEEDDLDERTAQLARQLAEGPSHALEGMKLNLLEAPLVDLDSSMDAEVPRHKQTGLTADHIAAVRAFVDKQTPTFPQGWHTP</sequence>
<protein>
    <recommendedName>
        <fullName evidence="4">Enoyl-CoA hydratase</fullName>
    </recommendedName>
</protein>
<dbReference type="InterPro" id="IPR029045">
    <property type="entry name" value="ClpP/crotonase-like_dom_sf"/>
</dbReference>
<dbReference type="Gene3D" id="1.10.12.10">
    <property type="entry name" value="Lyase 2-enoyl-coa Hydratase, Chain A, domain 2"/>
    <property type="match status" value="1"/>
</dbReference>
<comment type="caution">
    <text evidence="2">The sequence shown here is derived from an EMBL/GenBank/DDBJ whole genome shotgun (WGS) entry which is preliminary data.</text>
</comment>
<evidence type="ECO:0000313" key="3">
    <source>
        <dbReference type="Proteomes" id="UP000316988"/>
    </source>
</evidence>
<dbReference type="RefSeq" id="WP_143911418.1">
    <property type="nucleotide sequence ID" value="NZ_VLNT01000001.1"/>
</dbReference>
<dbReference type="PANTHER" id="PTHR43459:SF1">
    <property type="entry name" value="EG:BACN32G11.4 PROTEIN"/>
    <property type="match status" value="1"/>
</dbReference>
<evidence type="ECO:0000313" key="2">
    <source>
        <dbReference type="EMBL" id="TSD68477.1"/>
    </source>
</evidence>
<accession>A0A554SQ33</accession>
<dbReference type="SUPFAM" id="SSF52096">
    <property type="entry name" value="ClpP/crotonase"/>
    <property type="match status" value="1"/>
</dbReference>
<dbReference type="OrthoDB" id="8452484at2"/>
<keyword evidence="3" id="KW-1185">Reference proteome</keyword>
<gene>
    <name evidence="2" type="ORF">FNM00_02490</name>
</gene>